<dbReference type="AlphaFoldDB" id="A0A9P5VAY3"/>
<organism evidence="1 2">
    <name type="scientific">Linnemannia schmuckeri</name>
    <dbReference type="NCBI Taxonomy" id="64567"/>
    <lineage>
        <taxon>Eukaryota</taxon>
        <taxon>Fungi</taxon>
        <taxon>Fungi incertae sedis</taxon>
        <taxon>Mucoromycota</taxon>
        <taxon>Mortierellomycotina</taxon>
        <taxon>Mortierellomycetes</taxon>
        <taxon>Mortierellales</taxon>
        <taxon>Mortierellaceae</taxon>
        <taxon>Linnemannia</taxon>
    </lineage>
</organism>
<evidence type="ECO:0000313" key="1">
    <source>
        <dbReference type="EMBL" id="KAF9150541.1"/>
    </source>
</evidence>
<reference evidence="1" key="1">
    <citation type="journal article" date="2020" name="Fungal Divers.">
        <title>Resolving the Mortierellaceae phylogeny through synthesis of multi-gene phylogenetics and phylogenomics.</title>
        <authorList>
            <person name="Vandepol N."/>
            <person name="Liber J."/>
            <person name="Desiro A."/>
            <person name="Na H."/>
            <person name="Kennedy M."/>
            <person name="Barry K."/>
            <person name="Grigoriev I.V."/>
            <person name="Miller A.N."/>
            <person name="O'Donnell K."/>
            <person name="Stajich J.E."/>
            <person name="Bonito G."/>
        </authorList>
    </citation>
    <scope>NUCLEOTIDE SEQUENCE</scope>
    <source>
        <strain evidence="1">NRRL 6426</strain>
    </source>
</reference>
<evidence type="ECO:0000313" key="2">
    <source>
        <dbReference type="Proteomes" id="UP000748756"/>
    </source>
</evidence>
<gene>
    <name evidence="1" type="ORF">BG015_007654</name>
</gene>
<sequence length="453" mass="50973">MSPGLCKPAAISSRSASPSYTDTCFSFPSQDRSRTPRPYTVLDSVVSLPGLARNVVSVRSMTCTETQLEYFFRCALAYYTSKRRKHYFSGPTCKVIPLPPLCNLASLIVLQDVENKTTTTAVASQRKTASFSSIPYNGLKTSFIHLAWILQRASVPVSLETFLRCSPTVEIFQVEKYVGKDSIVEDRHVHSWDDTVAEEEPFLTELMATKPGVASFPRMVDVNFANMLLSAIKDRVFAVLERYPNLERIQLPTDIRGINNLTSFASQITTLCPNFTHVVSNPCRSARHSELPLRIFESLPNNHVKHIECTHFEHPIHGDAARFFFLRHAATLHTLILKNRNTISSTAIRTILSGCGALEDFQIQWPDWNSGRDACRNLKRIHFIIGVQTLSPEEGFQPFYEQVSPIALSDKETAQFSVLETFYRQLGPLHQLIDLDLMLEPTNEDGEAPEEGT</sequence>
<proteinExistence type="predicted"/>
<comment type="caution">
    <text evidence="1">The sequence shown here is derived from an EMBL/GenBank/DDBJ whole genome shotgun (WGS) entry which is preliminary data.</text>
</comment>
<keyword evidence="2" id="KW-1185">Reference proteome</keyword>
<protein>
    <submittedName>
        <fullName evidence="1">Uncharacterized protein</fullName>
    </submittedName>
</protein>
<dbReference type="EMBL" id="JAAAUQ010000406">
    <property type="protein sequence ID" value="KAF9150541.1"/>
    <property type="molecule type" value="Genomic_DNA"/>
</dbReference>
<name>A0A9P5VAY3_9FUNG</name>
<dbReference type="Proteomes" id="UP000748756">
    <property type="component" value="Unassembled WGS sequence"/>
</dbReference>
<accession>A0A9P5VAY3</accession>